<dbReference type="EMBL" id="LS483426">
    <property type="protein sequence ID" value="SQH25327.1"/>
    <property type="molecule type" value="Genomic_DNA"/>
</dbReference>
<dbReference type="InterPro" id="IPR036163">
    <property type="entry name" value="HMA_dom_sf"/>
</dbReference>
<dbReference type="Pfam" id="PF00702">
    <property type="entry name" value="Hydrolase"/>
    <property type="match status" value="1"/>
</dbReference>
<dbReference type="GO" id="GO:0055070">
    <property type="term" value="P:copper ion homeostasis"/>
    <property type="evidence" value="ECO:0007669"/>
    <property type="project" value="TreeGrafter"/>
</dbReference>
<dbReference type="Proteomes" id="UP000248598">
    <property type="component" value="Chromosome 1"/>
</dbReference>
<evidence type="ECO:0000256" key="10">
    <source>
        <dbReference type="ARBA" id="ARBA00022842"/>
    </source>
</evidence>
<evidence type="ECO:0000256" key="2">
    <source>
        <dbReference type="ARBA" id="ARBA00006024"/>
    </source>
</evidence>
<feature type="transmembrane region" description="Helical" evidence="15">
    <location>
        <begin position="222"/>
        <end position="242"/>
    </location>
</feature>
<dbReference type="GO" id="GO:0005524">
    <property type="term" value="F:ATP binding"/>
    <property type="evidence" value="ECO:0007669"/>
    <property type="project" value="UniProtKB-UniRule"/>
</dbReference>
<dbReference type="PROSITE" id="PS50846">
    <property type="entry name" value="HMA_2"/>
    <property type="match status" value="1"/>
</dbReference>
<dbReference type="GO" id="GO:0043682">
    <property type="term" value="F:P-type divalent copper transporter activity"/>
    <property type="evidence" value="ECO:0007669"/>
    <property type="project" value="TreeGrafter"/>
</dbReference>
<keyword evidence="14 15" id="KW-0472">Membrane</keyword>
<evidence type="ECO:0000256" key="9">
    <source>
        <dbReference type="ARBA" id="ARBA00022840"/>
    </source>
</evidence>
<keyword evidence="10" id="KW-0460">Magnesium</keyword>
<reference evidence="17 18" key="1">
    <citation type="submission" date="2018-06" db="EMBL/GenBank/DDBJ databases">
        <authorList>
            <consortium name="Pathogen Informatics"/>
            <person name="Doyle S."/>
        </authorList>
    </citation>
    <scope>NUCLEOTIDE SEQUENCE [LARGE SCALE GENOMIC DNA]</scope>
    <source>
        <strain evidence="17 18">NCTC10529</strain>
    </source>
</reference>
<dbReference type="InterPro" id="IPR018303">
    <property type="entry name" value="ATPase_P-typ_P_site"/>
</dbReference>
<dbReference type="InterPro" id="IPR023298">
    <property type="entry name" value="ATPase_P-typ_TM_dom_sf"/>
</dbReference>
<dbReference type="FunFam" id="2.70.150.10:FF:000002">
    <property type="entry name" value="Copper-transporting ATPase 1, putative"/>
    <property type="match status" value="1"/>
</dbReference>
<feature type="domain" description="HMA" evidence="16">
    <location>
        <begin position="107"/>
        <end position="173"/>
    </location>
</feature>
<evidence type="ECO:0000259" key="16">
    <source>
        <dbReference type="PROSITE" id="PS50846"/>
    </source>
</evidence>
<dbReference type="Gene3D" id="3.30.70.100">
    <property type="match status" value="1"/>
</dbReference>
<evidence type="ECO:0000313" key="18">
    <source>
        <dbReference type="Proteomes" id="UP000248598"/>
    </source>
</evidence>
<dbReference type="InterPro" id="IPR021993">
    <property type="entry name" value="ATPase-cat-bd"/>
</dbReference>
<dbReference type="Pfam" id="PF00403">
    <property type="entry name" value="HMA"/>
    <property type="match status" value="1"/>
</dbReference>
<evidence type="ECO:0000256" key="11">
    <source>
        <dbReference type="ARBA" id="ARBA00022967"/>
    </source>
</evidence>
<feature type="transmembrane region" description="Helical" evidence="15">
    <location>
        <begin position="442"/>
        <end position="464"/>
    </location>
</feature>
<keyword evidence="3" id="KW-0813">Transport</keyword>
<dbReference type="InterPro" id="IPR001757">
    <property type="entry name" value="P_typ_ATPase"/>
</dbReference>
<dbReference type="Gene3D" id="3.40.50.1000">
    <property type="entry name" value="HAD superfamily/HAD-like"/>
    <property type="match status" value="1"/>
</dbReference>
<comment type="similarity">
    <text evidence="2 15">Belongs to the cation transport ATPase (P-type) (TC 3.A.3) family. Type IB subfamily.</text>
</comment>
<dbReference type="GO" id="GO:0005507">
    <property type="term" value="F:copper ion binding"/>
    <property type="evidence" value="ECO:0007669"/>
    <property type="project" value="TreeGrafter"/>
</dbReference>
<feature type="transmembrane region" description="Helical" evidence="15">
    <location>
        <begin position="263"/>
        <end position="280"/>
    </location>
</feature>
<evidence type="ECO:0000256" key="12">
    <source>
        <dbReference type="ARBA" id="ARBA00022989"/>
    </source>
</evidence>
<dbReference type="NCBIfam" id="TIGR01494">
    <property type="entry name" value="ATPase_P-type"/>
    <property type="match status" value="2"/>
</dbReference>
<dbReference type="SUPFAM" id="SSF81665">
    <property type="entry name" value="Calcium ATPase, transmembrane domain M"/>
    <property type="match status" value="1"/>
</dbReference>
<evidence type="ECO:0000256" key="5">
    <source>
        <dbReference type="ARBA" id="ARBA00022553"/>
    </source>
</evidence>
<keyword evidence="5" id="KW-0597">Phosphoprotein</keyword>
<comment type="subcellular location">
    <subcellularLocation>
        <location evidence="1">Cell membrane</location>
        <topology evidence="1">Multi-pass membrane protein</topology>
    </subcellularLocation>
</comment>
<dbReference type="CDD" id="cd02079">
    <property type="entry name" value="P-type_ATPase_HM"/>
    <property type="match status" value="1"/>
</dbReference>
<keyword evidence="7 15" id="KW-0479">Metal-binding</keyword>
<keyword evidence="4 15" id="KW-1003">Cell membrane</keyword>
<dbReference type="InterPro" id="IPR023299">
    <property type="entry name" value="ATPase_P-typ_cyto_dom_N"/>
</dbReference>
<evidence type="ECO:0000256" key="14">
    <source>
        <dbReference type="ARBA" id="ARBA00023136"/>
    </source>
</evidence>
<keyword evidence="12 15" id="KW-1133">Transmembrane helix</keyword>
<proteinExistence type="inferred from homology"/>
<evidence type="ECO:0000256" key="8">
    <source>
        <dbReference type="ARBA" id="ARBA00022741"/>
    </source>
</evidence>
<keyword evidence="11" id="KW-1278">Translocase</keyword>
<accession>A0AAX2J626</accession>
<feature type="transmembrane region" description="Helical" evidence="15">
    <location>
        <begin position="195"/>
        <end position="216"/>
    </location>
</feature>
<dbReference type="NCBIfam" id="TIGR01525">
    <property type="entry name" value="ATPase-IB_hvy"/>
    <property type="match status" value="1"/>
</dbReference>
<keyword evidence="8 15" id="KW-0547">Nucleotide-binding</keyword>
<dbReference type="SFLD" id="SFLDS00003">
    <property type="entry name" value="Haloacid_Dehalogenase"/>
    <property type="match status" value="1"/>
</dbReference>
<dbReference type="InterPro" id="IPR008250">
    <property type="entry name" value="ATPase_P-typ_transduc_dom_A_sf"/>
</dbReference>
<dbReference type="EC" id="3.6.3.-" evidence="17"/>
<evidence type="ECO:0000256" key="6">
    <source>
        <dbReference type="ARBA" id="ARBA00022692"/>
    </source>
</evidence>
<dbReference type="CDD" id="cd00371">
    <property type="entry name" value="HMA"/>
    <property type="match status" value="1"/>
</dbReference>
<keyword evidence="6 15" id="KW-0812">Transmembrane</keyword>
<feature type="transmembrane region" description="Helical" evidence="15">
    <location>
        <begin position="470"/>
        <end position="490"/>
    </location>
</feature>
<keyword evidence="9 15" id="KW-0067">ATP-binding</keyword>
<evidence type="ECO:0000256" key="13">
    <source>
        <dbReference type="ARBA" id="ARBA00023065"/>
    </source>
</evidence>
<dbReference type="PANTHER" id="PTHR43520">
    <property type="entry name" value="ATP7, ISOFORM B"/>
    <property type="match status" value="1"/>
</dbReference>
<dbReference type="SUPFAM" id="SSF56784">
    <property type="entry name" value="HAD-like"/>
    <property type="match status" value="1"/>
</dbReference>
<dbReference type="Gene3D" id="2.70.150.10">
    <property type="entry name" value="Calcium-transporting ATPase, cytoplasmic transduction domain A"/>
    <property type="match status" value="1"/>
</dbReference>
<evidence type="ECO:0000256" key="1">
    <source>
        <dbReference type="ARBA" id="ARBA00004651"/>
    </source>
</evidence>
<evidence type="ECO:0000256" key="4">
    <source>
        <dbReference type="ARBA" id="ARBA00022475"/>
    </source>
</evidence>
<dbReference type="Gene3D" id="3.40.1110.10">
    <property type="entry name" value="Calcium-transporting ATPase, cytoplasmic domain N"/>
    <property type="match status" value="1"/>
</dbReference>
<dbReference type="PROSITE" id="PS00154">
    <property type="entry name" value="ATPASE_E1_E2"/>
    <property type="match status" value="1"/>
</dbReference>
<keyword evidence="13" id="KW-0406">Ion transport</keyword>
<name>A0AAX2J626_KINKI</name>
<feature type="transmembrane region" description="Helical" evidence="15">
    <location>
        <begin position="286"/>
        <end position="305"/>
    </location>
</feature>
<gene>
    <name evidence="17" type="primary">copA_2</name>
    <name evidence="17" type="ORF">NCTC10529_01524</name>
</gene>
<dbReference type="InterPro" id="IPR027256">
    <property type="entry name" value="P-typ_ATPase_IB"/>
</dbReference>
<dbReference type="GO" id="GO:0005886">
    <property type="term" value="C:plasma membrane"/>
    <property type="evidence" value="ECO:0007669"/>
    <property type="project" value="UniProtKB-SubCell"/>
</dbReference>
<protein>
    <submittedName>
        <fullName evidence="17">Probable copper-importing P-type ATPase A</fullName>
        <ecNumber evidence="17">3.6.3.-</ecNumber>
    </submittedName>
</protein>
<dbReference type="InterPro" id="IPR023214">
    <property type="entry name" value="HAD_sf"/>
</dbReference>
<dbReference type="PRINTS" id="PR00119">
    <property type="entry name" value="CATATPASE"/>
</dbReference>
<dbReference type="Pfam" id="PF00122">
    <property type="entry name" value="E1-E2_ATPase"/>
    <property type="match status" value="1"/>
</dbReference>
<dbReference type="SFLD" id="SFLDG00002">
    <property type="entry name" value="C1.7:_P-type_atpase_like"/>
    <property type="match status" value="1"/>
</dbReference>
<dbReference type="InterPro" id="IPR044492">
    <property type="entry name" value="P_typ_ATPase_HD_dom"/>
</dbReference>
<dbReference type="Pfam" id="PF12156">
    <property type="entry name" value="ATPase-cat_bd"/>
    <property type="match status" value="1"/>
</dbReference>
<dbReference type="InterPro" id="IPR036412">
    <property type="entry name" value="HAD-like_sf"/>
</dbReference>
<sequence>MDLKCRLLCKVHTMNDSKTCFHCGLPVPENTHLSIRYEQREEPACCAGCQAVAQGIIDAGLGSYYKNRTANAEKAALPPDEILAQLKLYDLPEVQAEFVEVLPQNEKEAMLMLSGITCAACTWLIEQQLLRQSGIVKVELNYSTQRARVRWDNSRVQLSQILHLIQQTGYTASPYDTQKVEAQAQRERKKMLIRLAVAGLASMQTMMFALPTYLYGDIEPQYLTILHWGGFLMVLPALFYSAQPFYQGAWRDFRNKRTGMDTPIALAITMTFIAGLGALWKGASEGLYFESIAMLVFFLLIGRFMEQSARRKAGDAAERLVKLVPAFCHKIINLDAEQTEEAAVVTLKSGDVLLVRAGEIVPVDGVVLRGESEINEAMLTGESVPIQKNSGSQVTAGTLNTASPLIIQAQQVGNQTRLAHIVKLLDRALSQKPRLAMLAEKYASVFTLAQIVLAIPTFIAWWWYADVVQAVWIVVALLVITCPCALSLATPTALAASMGRLANAGVLVARGHALETLAQVSDAVFDKTGTLTEGKLSVTQFHNFSGSLHDTDLIAIAKLLEQHSEHPIARAILNLSLTLPPLVGEGWGGGSHSATQMDESAENHIHIAQKLNKIGHGVSAQITLHNHTQIWAIGKPDFVAEISGSLPEKLSELAQQGSVIVLGNQHGFQAAFLLRDTVRADVADVLAALCSQSIAVHILSGDNAAAVNQLADDLAIEHRQAAATPEDKLRYMQQLQAQGKRVLMLGDGINDAPVLAAADVSVAVAGSADVARDGADIVLLNDDLGALPLMLRQAAKTQAIIRQNLIWATVYNVIVVPLAIVGWVSPWKAAIGMSASSLLVVWNALRLRK</sequence>
<keyword evidence="17" id="KW-0378">Hydrolase</keyword>
<dbReference type="PANTHER" id="PTHR43520:SF5">
    <property type="entry name" value="CATION-TRANSPORTING P-TYPE ATPASE-RELATED"/>
    <property type="match status" value="1"/>
</dbReference>
<dbReference type="PRINTS" id="PR00943">
    <property type="entry name" value="CUATPASE"/>
</dbReference>
<evidence type="ECO:0000256" key="7">
    <source>
        <dbReference type="ARBA" id="ARBA00022723"/>
    </source>
</evidence>
<dbReference type="SFLD" id="SFLDF00027">
    <property type="entry name" value="p-type_atpase"/>
    <property type="match status" value="1"/>
</dbReference>
<dbReference type="SUPFAM" id="SSF55008">
    <property type="entry name" value="HMA, heavy metal-associated domain"/>
    <property type="match status" value="1"/>
</dbReference>
<dbReference type="AlphaFoldDB" id="A0AAX2J626"/>
<dbReference type="InterPro" id="IPR006121">
    <property type="entry name" value="HMA_dom"/>
</dbReference>
<evidence type="ECO:0000256" key="3">
    <source>
        <dbReference type="ARBA" id="ARBA00022448"/>
    </source>
</evidence>
<evidence type="ECO:0000256" key="15">
    <source>
        <dbReference type="RuleBase" id="RU362081"/>
    </source>
</evidence>
<organism evidence="17 18">
    <name type="scientific">Kingella kingae</name>
    <dbReference type="NCBI Taxonomy" id="504"/>
    <lineage>
        <taxon>Bacteria</taxon>
        <taxon>Pseudomonadati</taxon>
        <taxon>Pseudomonadota</taxon>
        <taxon>Betaproteobacteria</taxon>
        <taxon>Neisseriales</taxon>
        <taxon>Neisseriaceae</taxon>
        <taxon>Kingella</taxon>
    </lineage>
</organism>
<dbReference type="InterPro" id="IPR059000">
    <property type="entry name" value="ATPase_P-type_domA"/>
</dbReference>
<dbReference type="SUPFAM" id="SSF81653">
    <property type="entry name" value="Calcium ATPase, transduction domain A"/>
    <property type="match status" value="1"/>
</dbReference>
<dbReference type="GO" id="GO:0016887">
    <property type="term" value="F:ATP hydrolysis activity"/>
    <property type="evidence" value="ECO:0007669"/>
    <property type="project" value="InterPro"/>
</dbReference>
<evidence type="ECO:0000313" key="17">
    <source>
        <dbReference type="EMBL" id="SQH25327.1"/>
    </source>
</evidence>
<feature type="transmembrane region" description="Helical" evidence="15">
    <location>
        <begin position="805"/>
        <end position="823"/>
    </location>
</feature>